<proteinExistence type="predicted"/>
<evidence type="ECO:0000313" key="3">
    <source>
        <dbReference type="Proteomes" id="UP000216524"/>
    </source>
</evidence>
<keyword evidence="1" id="KW-1133">Transmembrane helix</keyword>
<keyword evidence="1" id="KW-0812">Transmembrane</keyword>
<evidence type="ECO:0000313" key="2">
    <source>
        <dbReference type="EMBL" id="OZI81740.1"/>
    </source>
</evidence>
<keyword evidence="1" id="KW-0472">Membrane</keyword>
<dbReference type="EMBL" id="NEVV01000001">
    <property type="protein sequence ID" value="OZI81740.1"/>
    <property type="molecule type" value="Genomic_DNA"/>
</dbReference>
<feature type="transmembrane region" description="Helical" evidence="1">
    <location>
        <begin position="6"/>
        <end position="27"/>
    </location>
</feature>
<evidence type="ECO:0000256" key="1">
    <source>
        <dbReference type="SAM" id="Phobius"/>
    </source>
</evidence>
<sequence>MYVQTWSRWAASLSLVALVSGCSWIGLGDSDRRSTSSRVSDECRWNRSGCIYEGSYEPDERDYAEAEARRLNQAESARLRRSAGN</sequence>
<organism evidence="2 3">
    <name type="scientific">Bordetella genomosp. 6</name>
    <dbReference type="NCBI Taxonomy" id="463024"/>
    <lineage>
        <taxon>Bacteria</taxon>
        <taxon>Pseudomonadati</taxon>
        <taxon>Pseudomonadota</taxon>
        <taxon>Betaproteobacteria</taxon>
        <taxon>Burkholderiales</taxon>
        <taxon>Alcaligenaceae</taxon>
        <taxon>Bordetella</taxon>
    </lineage>
</organism>
<gene>
    <name evidence="2" type="ORF">CAL23_08575</name>
</gene>
<dbReference type="RefSeq" id="WP_068925838.1">
    <property type="nucleotide sequence ID" value="NZ_CP021107.1"/>
</dbReference>
<protein>
    <recommendedName>
        <fullName evidence="4">Lipoprotein</fullName>
    </recommendedName>
</protein>
<evidence type="ECO:0008006" key="4">
    <source>
        <dbReference type="Google" id="ProtNLM"/>
    </source>
</evidence>
<comment type="caution">
    <text evidence="2">The sequence shown here is derived from an EMBL/GenBank/DDBJ whole genome shotgun (WGS) entry which is preliminary data.</text>
</comment>
<keyword evidence="3" id="KW-1185">Reference proteome</keyword>
<name>A0ABX4FHQ0_9BORD</name>
<accession>A0ABX4FHQ0</accession>
<reference evidence="2 3" key="1">
    <citation type="submission" date="2017-05" db="EMBL/GenBank/DDBJ databases">
        <title>Complete and WGS of Bordetella genogroups.</title>
        <authorList>
            <person name="Spilker T."/>
            <person name="Lipuma J."/>
        </authorList>
    </citation>
    <scope>NUCLEOTIDE SEQUENCE [LARGE SCALE GENOMIC DNA]</scope>
    <source>
        <strain evidence="2 3">AU3139</strain>
    </source>
</reference>
<dbReference type="Proteomes" id="UP000216524">
    <property type="component" value="Unassembled WGS sequence"/>
</dbReference>